<name>A0A9X1V6C9_9BACL</name>
<dbReference type="SUPFAM" id="SSF81442">
    <property type="entry name" value="Cytochrome c oxidase subunit I-like"/>
    <property type="match status" value="1"/>
</dbReference>
<dbReference type="EMBL" id="JALBUF010000001">
    <property type="protein sequence ID" value="MCI0182461.1"/>
    <property type="molecule type" value="Genomic_DNA"/>
</dbReference>
<feature type="transmembrane region" description="Helical" evidence="1">
    <location>
        <begin position="40"/>
        <end position="62"/>
    </location>
</feature>
<keyword evidence="1" id="KW-1133">Transmembrane helix</keyword>
<organism evidence="2 3">
    <name type="scientific">Sulfoacidibacillus ferrooxidans</name>
    <dbReference type="NCBI Taxonomy" id="2005001"/>
    <lineage>
        <taxon>Bacteria</taxon>
        <taxon>Bacillati</taxon>
        <taxon>Bacillota</taxon>
        <taxon>Bacilli</taxon>
        <taxon>Bacillales</taxon>
        <taxon>Alicyclobacillaceae</taxon>
        <taxon>Sulfoacidibacillus</taxon>
    </lineage>
</organism>
<keyword evidence="1" id="KW-0812">Transmembrane</keyword>
<dbReference type="InterPro" id="IPR036927">
    <property type="entry name" value="Cyt_c_oxase-like_su1_sf"/>
</dbReference>
<dbReference type="Proteomes" id="UP001139263">
    <property type="component" value="Unassembled WGS sequence"/>
</dbReference>
<keyword evidence="1" id="KW-0472">Membrane</keyword>
<dbReference type="AlphaFoldDB" id="A0A9X1V6C9"/>
<feature type="transmembrane region" description="Helical" evidence="1">
    <location>
        <begin position="12"/>
        <end position="28"/>
    </location>
</feature>
<evidence type="ECO:0000313" key="2">
    <source>
        <dbReference type="EMBL" id="MCI0182461.1"/>
    </source>
</evidence>
<proteinExistence type="predicted"/>
<reference evidence="2" key="1">
    <citation type="submission" date="2022-03" db="EMBL/GenBank/DDBJ databases">
        <title>Draft Genome Sequence of Firmicute Strain S0AB, a Heterotrophic Iron/Sulfur-Oxidizing Extreme Acidophile.</title>
        <authorList>
            <person name="Vergara E."/>
            <person name="Pakostova E."/>
            <person name="Johnson D.B."/>
            <person name="Holmes D.S."/>
        </authorList>
    </citation>
    <scope>NUCLEOTIDE SEQUENCE</scope>
    <source>
        <strain evidence="2">S0AB</strain>
    </source>
</reference>
<accession>A0A9X1V6C9</accession>
<evidence type="ECO:0000313" key="3">
    <source>
        <dbReference type="Proteomes" id="UP001139263"/>
    </source>
</evidence>
<protein>
    <submittedName>
        <fullName evidence="2">Uncharacterized protein</fullName>
    </submittedName>
</protein>
<evidence type="ECO:0000256" key="1">
    <source>
        <dbReference type="SAM" id="Phobius"/>
    </source>
</evidence>
<dbReference type="RefSeq" id="WP_241712052.1">
    <property type="nucleotide sequence ID" value="NZ_JALBUF010000001.1"/>
</dbReference>
<gene>
    <name evidence="2" type="ORF">MM817_00721</name>
</gene>
<sequence>MFRPTKHAKKSVSLAYVIAVLGMLYLMIPRLPRFMWNQSGAFMILWIGFALLVMGANLWFLVGADKERRASRSKTFLPVRQVVATPGEGERPKQKRQMRG</sequence>
<keyword evidence="3" id="KW-1185">Reference proteome</keyword>
<comment type="caution">
    <text evidence="2">The sequence shown here is derived from an EMBL/GenBank/DDBJ whole genome shotgun (WGS) entry which is preliminary data.</text>
</comment>